<evidence type="ECO:0000256" key="1">
    <source>
        <dbReference type="SAM" id="Phobius"/>
    </source>
</evidence>
<dbReference type="AlphaFoldDB" id="A0A0F8DND0"/>
<name>A0A0F8DND0_METMZ</name>
<evidence type="ECO:0000259" key="2">
    <source>
        <dbReference type="Pfam" id="PF00534"/>
    </source>
</evidence>
<keyword evidence="1" id="KW-1133">Transmembrane helix</keyword>
<dbReference type="Gene3D" id="3.40.50.2000">
    <property type="entry name" value="Glycogen Phosphorylase B"/>
    <property type="match status" value="2"/>
</dbReference>
<keyword evidence="1" id="KW-0812">Transmembrane</keyword>
<evidence type="ECO:0000313" key="3">
    <source>
        <dbReference type="EMBL" id="KKG29101.1"/>
    </source>
</evidence>
<dbReference type="PATRIC" id="fig|2209.61.peg.344"/>
<feature type="transmembrane region" description="Helical" evidence="1">
    <location>
        <begin position="52"/>
        <end position="73"/>
    </location>
</feature>
<proteinExistence type="predicted"/>
<dbReference type="InterPro" id="IPR001296">
    <property type="entry name" value="Glyco_trans_1"/>
</dbReference>
<feature type="domain" description="Glycosyl transferase family 1" evidence="2">
    <location>
        <begin position="180"/>
        <end position="336"/>
    </location>
</feature>
<reference evidence="3 4" key="1">
    <citation type="journal article" date="2015" name="ISME J.">
        <title>Genomic and phenotypic differentiation among Methanosarcina mazei populations from Columbia River sediment.</title>
        <authorList>
            <person name="Youngblut N.D."/>
            <person name="Wirth J.S."/>
            <person name="Henriksen J.R."/>
            <person name="Smith M."/>
            <person name="Simon H."/>
            <person name="Metcalf W.W."/>
            <person name="Whitaker R.J."/>
        </authorList>
    </citation>
    <scope>NUCLEOTIDE SEQUENCE [LARGE SCALE GENOMIC DNA]</scope>
    <source>
        <strain evidence="3 4">3.F.A.1A.1</strain>
    </source>
</reference>
<dbReference type="SUPFAM" id="SSF53756">
    <property type="entry name" value="UDP-Glycosyltransferase/glycogen phosphorylase"/>
    <property type="match status" value="1"/>
</dbReference>
<dbReference type="EMBL" id="JJPA01000196">
    <property type="protein sequence ID" value="KKG29101.1"/>
    <property type="molecule type" value="Genomic_DNA"/>
</dbReference>
<sequence length="368" mass="41314">MKLLVTGKLANRSLLHHIYPITLLDDVDEILVVRDTEGSAANKVKYYCPPRWSLKFLPLAFAFKFIIMVYLSISKKPKIVFGYLLFPHASMAFIVGKLTGKKVGISLIAGPVELYASGSPIGNYPYCNPLPKLNIRARIFRWMLANSDFITVTGKYTKGFLTSIGINENTILVLPHSIDNQFGIKNIDKEYDIIFVGRLAKVKHVEILLKAVQSVKSSYPSIKVTIVGDGDCKPELENLSNKLGLNKNVHFAGYQKNVWDWYNKSKISVLPSEREGFPYSVVESLSCGVPVVTSDCGDVNDLIKDGYNGLIVKKYDDFDEFALSIIRILDNNRILETYSANCLESVKNINVNTVTYIWRNSILNLLSK</sequence>
<accession>A0A0F8DND0</accession>
<keyword evidence="1" id="KW-0472">Membrane</keyword>
<comment type="caution">
    <text evidence="3">The sequence shown here is derived from an EMBL/GenBank/DDBJ whole genome shotgun (WGS) entry which is preliminary data.</text>
</comment>
<gene>
    <name evidence="3" type="ORF">DU52_01545</name>
</gene>
<dbReference type="GO" id="GO:0016757">
    <property type="term" value="F:glycosyltransferase activity"/>
    <property type="evidence" value="ECO:0007669"/>
    <property type="project" value="InterPro"/>
</dbReference>
<dbReference type="Proteomes" id="UP000034399">
    <property type="component" value="Unassembled WGS sequence"/>
</dbReference>
<dbReference type="RefSeq" id="WP_048044403.1">
    <property type="nucleotide sequence ID" value="NZ_JJPA01000196.1"/>
</dbReference>
<dbReference type="PANTHER" id="PTHR12526">
    <property type="entry name" value="GLYCOSYLTRANSFERASE"/>
    <property type="match status" value="1"/>
</dbReference>
<dbReference type="Pfam" id="PF00534">
    <property type="entry name" value="Glycos_transf_1"/>
    <property type="match status" value="1"/>
</dbReference>
<dbReference type="PANTHER" id="PTHR12526:SF630">
    <property type="entry name" value="GLYCOSYLTRANSFERASE"/>
    <property type="match status" value="1"/>
</dbReference>
<organism evidence="3 4">
    <name type="scientific">Methanosarcina mazei</name>
    <name type="common">Methanosarcina frisia</name>
    <dbReference type="NCBI Taxonomy" id="2209"/>
    <lineage>
        <taxon>Archaea</taxon>
        <taxon>Methanobacteriati</taxon>
        <taxon>Methanobacteriota</taxon>
        <taxon>Stenosarchaea group</taxon>
        <taxon>Methanomicrobia</taxon>
        <taxon>Methanosarcinales</taxon>
        <taxon>Methanosarcinaceae</taxon>
        <taxon>Methanosarcina</taxon>
    </lineage>
</organism>
<protein>
    <recommendedName>
        <fullName evidence="2">Glycosyl transferase family 1 domain-containing protein</fullName>
    </recommendedName>
</protein>
<evidence type="ECO:0000313" key="4">
    <source>
        <dbReference type="Proteomes" id="UP000034399"/>
    </source>
</evidence>